<dbReference type="EMBL" id="VOIH02000001">
    <property type="protein sequence ID" value="KAF3457658.1"/>
    <property type="molecule type" value="Genomic_DNA"/>
</dbReference>
<gene>
    <name evidence="2" type="ORF">FNV43_RR02316</name>
</gene>
<name>A0A8K0MTP1_9ROSA</name>
<comment type="caution">
    <text evidence="2">The sequence shown here is derived from an EMBL/GenBank/DDBJ whole genome shotgun (WGS) entry which is preliminary data.</text>
</comment>
<proteinExistence type="predicted"/>
<accession>A0A8K0MTP1</accession>
<feature type="compositionally biased region" description="Low complexity" evidence="1">
    <location>
        <begin position="64"/>
        <end position="80"/>
    </location>
</feature>
<keyword evidence="3" id="KW-1185">Reference proteome</keyword>
<protein>
    <submittedName>
        <fullName evidence="2">Uncharacterized protein</fullName>
    </submittedName>
</protein>
<reference evidence="2" key="1">
    <citation type="submission" date="2020-03" db="EMBL/GenBank/DDBJ databases">
        <title>A high-quality chromosome-level genome assembly of a woody plant with both climbing and erect habits, Rhamnella rubrinervis.</title>
        <authorList>
            <person name="Lu Z."/>
            <person name="Yang Y."/>
            <person name="Zhu X."/>
            <person name="Sun Y."/>
        </authorList>
    </citation>
    <scope>NUCLEOTIDE SEQUENCE</scope>
    <source>
        <strain evidence="2">BYM</strain>
        <tissue evidence="2">Leaf</tissue>
    </source>
</reference>
<organism evidence="2 3">
    <name type="scientific">Rhamnella rubrinervis</name>
    <dbReference type="NCBI Taxonomy" id="2594499"/>
    <lineage>
        <taxon>Eukaryota</taxon>
        <taxon>Viridiplantae</taxon>
        <taxon>Streptophyta</taxon>
        <taxon>Embryophyta</taxon>
        <taxon>Tracheophyta</taxon>
        <taxon>Spermatophyta</taxon>
        <taxon>Magnoliopsida</taxon>
        <taxon>eudicotyledons</taxon>
        <taxon>Gunneridae</taxon>
        <taxon>Pentapetalae</taxon>
        <taxon>rosids</taxon>
        <taxon>fabids</taxon>
        <taxon>Rosales</taxon>
        <taxon>Rhamnaceae</taxon>
        <taxon>rhamnoid group</taxon>
        <taxon>Rhamneae</taxon>
        <taxon>Rhamnella</taxon>
    </lineage>
</organism>
<dbReference type="Proteomes" id="UP000796880">
    <property type="component" value="Unassembled WGS sequence"/>
</dbReference>
<feature type="region of interest" description="Disordered" evidence="1">
    <location>
        <begin position="64"/>
        <end position="87"/>
    </location>
</feature>
<dbReference type="AlphaFoldDB" id="A0A8K0MTP1"/>
<evidence type="ECO:0000256" key="1">
    <source>
        <dbReference type="SAM" id="MobiDB-lite"/>
    </source>
</evidence>
<evidence type="ECO:0000313" key="3">
    <source>
        <dbReference type="Proteomes" id="UP000796880"/>
    </source>
</evidence>
<sequence>MSELSIGFWDLQESMCKQINSLNSMTDAKLKGCVELTSTLLSIGFHIYKFKLLRLLMAWELIESPSSPSGRRRGGVSVDFDGFDGGS</sequence>
<evidence type="ECO:0000313" key="2">
    <source>
        <dbReference type="EMBL" id="KAF3457658.1"/>
    </source>
</evidence>